<dbReference type="KEGG" id="pfy:PFICI_02242"/>
<dbReference type="InterPro" id="IPR052895">
    <property type="entry name" value="HetReg/Transcr_Mod"/>
</dbReference>
<dbReference type="InterPro" id="IPR010730">
    <property type="entry name" value="HET"/>
</dbReference>
<dbReference type="Proteomes" id="UP000030651">
    <property type="component" value="Unassembled WGS sequence"/>
</dbReference>
<protein>
    <recommendedName>
        <fullName evidence="2">Heterokaryon incompatibility domain-containing protein</fullName>
    </recommendedName>
</protein>
<reference evidence="4" key="1">
    <citation type="journal article" date="2015" name="BMC Genomics">
        <title>Genomic and transcriptomic analysis of the endophytic fungus Pestalotiopsis fici reveals its lifestyle and high potential for synthesis of natural products.</title>
        <authorList>
            <person name="Wang X."/>
            <person name="Zhang X."/>
            <person name="Liu L."/>
            <person name="Xiang M."/>
            <person name="Wang W."/>
            <person name="Sun X."/>
            <person name="Che Y."/>
            <person name="Guo L."/>
            <person name="Liu G."/>
            <person name="Guo L."/>
            <person name="Wang C."/>
            <person name="Yin W.B."/>
            <person name="Stadler M."/>
            <person name="Zhang X."/>
            <person name="Liu X."/>
        </authorList>
    </citation>
    <scope>NUCLEOTIDE SEQUENCE [LARGE SCALE GENOMIC DNA]</scope>
    <source>
        <strain evidence="4">W106-1 / CGMCC3.15140</strain>
    </source>
</reference>
<dbReference type="STRING" id="1229662.W3XFN1"/>
<keyword evidence="1" id="KW-1133">Transmembrane helix</keyword>
<dbReference type="GeneID" id="19267255"/>
<name>W3XFN1_PESFW</name>
<dbReference type="OrthoDB" id="2157530at2759"/>
<keyword evidence="1" id="KW-0812">Transmembrane</keyword>
<dbReference type="RefSeq" id="XP_007829014.1">
    <property type="nucleotide sequence ID" value="XM_007830823.1"/>
</dbReference>
<accession>W3XFN1</accession>
<dbReference type="HOGENOM" id="CLU_004184_6_0_1"/>
<gene>
    <name evidence="3" type="ORF">PFICI_02242</name>
</gene>
<feature type="domain" description="Heterokaryon incompatibility" evidence="2">
    <location>
        <begin position="69"/>
        <end position="247"/>
    </location>
</feature>
<feature type="transmembrane region" description="Helical" evidence="1">
    <location>
        <begin position="195"/>
        <end position="216"/>
    </location>
</feature>
<dbReference type="InParanoid" id="W3XFN1"/>
<dbReference type="Pfam" id="PF06985">
    <property type="entry name" value="HET"/>
    <property type="match status" value="1"/>
</dbReference>
<dbReference type="PANTHER" id="PTHR24148:SF64">
    <property type="entry name" value="HETEROKARYON INCOMPATIBILITY DOMAIN-CONTAINING PROTEIN"/>
    <property type="match status" value="1"/>
</dbReference>
<dbReference type="EMBL" id="KI912110">
    <property type="protein sequence ID" value="ETS84217.1"/>
    <property type="molecule type" value="Genomic_DNA"/>
</dbReference>
<dbReference type="OMA" id="TEDVEWI"/>
<dbReference type="PANTHER" id="PTHR24148">
    <property type="entry name" value="ANKYRIN REPEAT DOMAIN-CONTAINING PROTEIN 39 HOMOLOG-RELATED"/>
    <property type="match status" value="1"/>
</dbReference>
<keyword evidence="1" id="KW-0472">Membrane</keyword>
<sequence length="269" mass="30589">MAGLETDTITLSSLARTPASSRSELYEGLPLPRPKSSIRLLHLDRNVHGSSASVEGKLRVVKLDDSPQFVALSYVWKDGEEDNSGDRFIRCNNFELPITKSCHDALTSLRDSCAPMDIWVDSICIDQDNEEEKNLQIEIMTEIYTWAKTVYVWLGPGSIHTDKAIKGLKRASNFRVHYPGVPWTNGKVQRTWRDVYLLVTSTMLCYSLLFLSGLTFGTFGIRQSFKAEDLDELLSRGWIGRAWTYQEIIFASNPIIRTASHEILRQKRK</sequence>
<evidence type="ECO:0000313" key="4">
    <source>
        <dbReference type="Proteomes" id="UP000030651"/>
    </source>
</evidence>
<proteinExistence type="predicted"/>
<evidence type="ECO:0000256" key="1">
    <source>
        <dbReference type="SAM" id="Phobius"/>
    </source>
</evidence>
<dbReference type="eggNOG" id="ENOG502RKM9">
    <property type="taxonomic scope" value="Eukaryota"/>
</dbReference>
<dbReference type="AlphaFoldDB" id="W3XFN1"/>
<organism evidence="3 4">
    <name type="scientific">Pestalotiopsis fici (strain W106-1 / CGMCC3.15140)</name>
    <dbReference type="NCBI Taxonomy" id="1229662"/>
    <lineage>
        <taxon>Eukaryota</taxon>
        <taxon>Fungi</taxon>
        <taxon>Dikarya</taxon>
        <taxon>Ascomycota</taxon>
        <taxon>Pezizomycotina</taxon>
        <taxon>Sordariomycetes</taxon>
        <taxon>Xylariomycetidae</taxon>
        <taxon>Amphisphaeriales</taxon>
        <taxon>Sporocadaceae</taxon>
        <taxon>Pestalotiopsis</taxon>
    </lineage>
</organism>
<evidence type="ECO:0000313" key="3">
    <source>
        <dbReference type="EMBL" id="ETS84217.1"/>
    </source>
</evidence>
<evidence type="ECO:0000259" key="2">
    <source>
        <dbReference type="Pfam" id="PF06985"/>
    </source>
</evidence>
<keyword evidence="4" id="KW-1185">Reference proteome</keyword>